<accession>A0A060M7H3</accession>
<organism evidence="1 2">
    <name type="scientific">Shouchella lehensis G1</name>
    <dbReference type="NCBI Taxonomy" id="1246626"/>
    <lineage>
        <taxon>Bacteria</taxon>
        <taxon>Bacillati</taxon>
        <taxon>Bacillota</taxon>
        <taxon>Bacilli</taxon>
        <taxon>Bacillales</taxon>
        <taxon>Bacillaceae</taxon>
        <taxon>Shouchella</taxon>
    </lineage>
</organism>
<gene>
    <name evidence="1" type="ORF">BleG1_3951</name>
</gene>
<dbReference type="HOGENOM" id="CLU_3388046_0_0_9"/>
<keyword evidence="2" id="KW-1185">Reference proteome</keyword>
<dbReference type="STRING" id="1246626.BleG1_3951"/>
<evidence type="ECO:0000313" key="1">
    <source>
        <dbReference type="EMBL" id="AIC96498.1"/>
    </source>
</evidence>
<evidence type="ECO:0000313" key="2">
    <source>
        <dbReference type="Proteomes" id="UP000027142"/>
    </source>
</evidence>
<protein>
    <submittedName>
        <fullName evidence="1">Uncharacterized protein</fullName>
    </submittedName>
</protein>
<dbReference type="EMBL" id="CP003923">
    <property type="protein sequence ID" value="AIC96498.1"/>
    <property type="molecule type" value="Genomic_DNA"/>
</dbReference>
<reference evidence="1 2" key="1">
    <citation type="journal article" date="2014" name="Gene">
        <title>A comparative genomic analysis of the alkalitolerant soil bacterium Bacillus lehensis G1.</title>
        <authorList>
            <person name="Noor Y.M."/>
            <person name="Samsulrizal N.H."/>
            <person name="Jema'on N.A."/>
            <person name="Low K.O."/>
            <person name="Ramli A.N."/>
            <person name="Alias N.I."/>
            <person name="Damis S.I."/>
            <person name="Fuzi S.F."/>
            <person name="Isa M.N."/>
            <person name="Murad A.M."/>
            <person name="Raih M.F."/>
            <person name="Bakar F.D."/>
            <person name="Najimudin N."/>
            <person name="Mahadi N.M."/>
            <person name="Illias R.M."/>
        </authorList>
    </citation>
    <scope>NUCLEOTIDE SEQUENCE [LARGE SCALE GENOMIC DNA]</scope>
    <source>
        <strain evidence="1 2">G1</strain>
    </source>
</reference>
<name>A0A060M7H3_9BACI</name>
<proteinExistence type="predicted"/>
<dbReference type="KEGG" id="ble:BleG1_3951"/>
<sequence>MLLGLNLERFRAGMLVGVSLYKWLKTQMDKEM</sequence>
<dbReference type="Proteomes" id="UP000027142">
    <property type="component" value="Chromosome"/>
</dbReference>
<dbReference type="AlphaFoldDB" id="A0A060M7H3"/>